<evidence type="ECO:0000259" key="6">
    <source>
        <dbReference type="SMART" id="SM00976"/>
    </source>
</evidence>
<dbReference type="GO" id="GO:0000783">
    <property type="term" value="C:nuclear telomere cap complex"/>
    <property type="evidence" value="ECO:0007669"/>
    <property type="project" value="TreeGrafter"/>
</dbReference>
<dbReference type="PANTHER" id="PTHR14513:SF0">
    <property type="entry name" value="PROTECTION OF TELOMERES PROTEIN 1"/>
    <property type="match status" value="1"/>
</dbReference>
<dbReference type="Gene3D" id="2.40.50.140">
    <property type="entry name" value="Nucleic acid-binding proteins"/>
    <property type="match status" value="1"/>
</dbReference>
<dbReference type="SUPFAM" id="SSF50249">
    <property type="entry name" value="Nucleic acid-binding proteins"/>
    <property type="match status" value="1"/>
</dbReference>
<reference evidence="7" key="1">
    <citation type="submission" date="2023-07" db="EMBL/GenBank/DDBJ databases">
        <title>Black Yeasts Isolated from many extreme environments.</title>
        <authorList>
            <person name="Coleine C."/>
            <person name="Stajich J.E."/>
            <person name="Selbmann L."/>
        </authorList>
    </citation>
    <scope>NUCLEOTIDE SEQUENCE</scope>
    <source>
        <strain evidence="7">CCFEE 5485</strain>
    </source>
</reference>
<comment type="caution">
    <text evidence="7">The sequence shown here is derived from an EMBL/GenBank/DDBJ whole genome shotgun (WGS) entry which is preliminary data.</text>
</comment>
<keyword evidence="2" id="KW-0158">Chromosome</keyword>
<accession>A0AAE0WXL8</accession>
<dbReference type="InterPro" id="IPR012340">
    <property type="entry name" value="NA-bd_OB-fold"/>
</dbReference>
<feature type="region of interest" description="Disordered" evidence="5">
    <location>
        <begin position="1257"/>
        <end position="1277"/>
    </location>
</feature>
<proteinExistence type="predicted"/>
<feature type="compositionally biased region" description="Basic and acidic residues" evidence="5">
    <location>
        <begin position="1528"/>
        <end position="1549"/>
    </location>
</feature>
<feature type="region of interest" description="Disordered" evidence="5">
    <location>
        <begin position="1291"/>
        <end position="1342"/>
    </location>
</feature>
<evidence type="ECO:0000256" key="4">
    <source>
        <dbReference type="ARBA" id="ARBA00023125"/>
    </source>
</evidence>
<evidence type="ECO:0000256" key="1">
    <source>
        <dbReference type="ARBA" id="ARBA00004574"/>
    </source>
</evidence>
<dbReference type="GO" id="GO:0016233">
    <property type="term" value="P:telomere capping"/>
    <property type="evidence" value="ECO:0007669"/>
    <property type="project" value="TreeGrafter"/>
</dbReference>
<feature type="region of interest" description="Disordered" evidence="5">
    <location>
        <begin position="738"/>
        <end position="865"/>
    </location>
</feature>
<feature type="compositionally biased region" description="Polar residues" evidence="5">
    <location>
        <begin position="776"/>
        <end position="785"/>
    </location>
</feature>
<keyword evidence="3" id="KW-0779">Telomere</keyword>
<feature type="domain" description="Telomeric single stranded DNA binding POT1/Cdc13" evidence="6">
    <location>
        <begin position="1359"/>
        <end position="1519"/>
    </location>
</feature>
<comment type="subcellular location">
    <subcellularLocation>
        <location evidence="1">Chromosome</location>
        <location evidence="1">Telomere</location>
    </subcellularLocation>
</comment>
<evidence type="ECO:0000256" key="5">
    <source>
        <dbReference type="SAM" id="MobiDB-lite"/>
    </source>
</evidence>
<keyword evidence="8" id="KW-1185">Reference proteome</keyword>
<dbReference type="Proteomes" id="UP001274830">
    <property type="component" value="Unassembled WGS sequence"/>
</dbReference>
<dbReference type="InterPro" id="IPR028389">
    <property type="entry name" value="POT1"/>
</dbReference>
<dbReference type="GO" id="GO:0098505">
    <property type="term" value="F:G-rich strand telomeric DNA binding"/>
    <property type="evidence" value="ECO:0007669"/>
    <property type="project" value="TreeGrafter"/>
</dbReference>
<name>A0AAE0WXL8_9PEZI</name>
<gene>
    <name evidence="7" type="ORF">LTR78_000234</name>
</gene>
<feature type="region of interest" description="Disordered" evidence="5">
    <location>
        <begin position="512"/>
        <end position="569"/>
    </location>
</feature>
<dbReference type="GO" id="GO:0010521">
    <property type="term" value="F:telomerase inhibitor activity"/>
    <property type="evidence" value="ECO:0007669"/>
    <property type="project" value="TreeGrafter"/>
</dbReference>
<evidence type="ECO:0000313" key="7">
    <source>
        <dbReference type="EMBL" id="KAK3679858.1"/>
    </source>
</evidence>
<feature type="compositionally biased region" description="Basic and acidic residues" evidence="5">
    <location>
        <begin position="1318"/>
        <end position="1332"/>
    </location>
</feature>
<organism evidence="7 8">
    <name type="scientific">Recurvomyces mirabilis</name>
    <dbReference type="NCBI Taxonomy" id="574656"/>
    <lineage>
        <taxon>Eukaryota</taxon>
        <taxon>Fungi</taxon>
        <taxon>Dikarya</taxon>
        <taxon>Ascomycota</taxon>
        <taxon>Pezizomycotina</taxon>
        <taxon>Dothideomycetes</taxon>
        <taxon>Dothideomycetidae</taxon>
        <taxon>Mycosphaerellales</taxon>
        <taxon>Teratosphaeriaceae</taxon>
        <taxon>Recurvomyces</taxon>
    </lineage>
</organism>
<feature type="compositionally biased region" description="Acidic residues" evidence="5">
    <location>
        <begin position="651"/>
        <end position="674"/>
    </location>
</feature>
<dbReference type="InterPro" id="IPR011564">
    <property type="entry name" value="Telomer_end-bd_POT1/Cdc13"/>
</dbReference>
<feature type="region of interest" description="Disordered" evidence="5">
    <location>
        <begin position="470"/>
        <end position="493"/>
    </location>
</feature>
<feature type="compositionally biased region" description="Basic and acidic residues" evidence="5">
    <location>
        <begin position="1219"/>
        <end position="1231"/>
    </location>
</feature>
<dbReference type="GO" id="GO:0032210">
    <property type="term" value="P:regulation of telomere maintenance via telomerase"/>
    <property type="evidence" value="ECO:0007669"/>
    <property type="project" value="TreeGrafter"/>
</dbReference>
<sequence length="1549" mass="166869">MSDMEIIPIQSLSLDNAPDEGTSIRGIVTLSWPYSSSTRQCALLIADLDFRLRAKKGQVRVRFTAASAEAIAKAHIGIGDEVVLQLQGAKWAQDIEVTRTPGRSVDGELLYRNRLGLTLAKADGSIEIDINATTPPRVTEQLENVITATPLRRTVQTVRSSFNGSLDSPPTYSSPPFAQRQRLSSNTFLGSGYDPFFDVDLDVEHPAKRQRTSFGTIGQWRYAEGSPSPEESLFDGDVTGEVIRGNDEMLEVAQDTLGEARIILVHAPGVAEVVQPEDAMQIDSVSLLDQATALNSDVSLLPDISPTSVIPDILPITIPALQPSELHASHLKLSIPGPHITSAEEEVAPSTPLLQAVPNSALPNPSPFASKTTLTHAARTDDDSAPTEEIVSTVTSPVGFSQPGKQDEGSTIVEGAADLIINGLEPGKSGALQEAISDAAESGGQAAASITTVARDDLFAAPSTPIKLPGQAFGFDGSSSAKSEARITPQSERERVMAQTFRSLFGFAKAPMEQTKAAQRSPSPAPQVQGPKGVSVDGHDFNPGSVSLISTRSKHSLSQSPLPLDHNASAQTRGITGADAEMFQAAATEASASQVQRGVPIDSISDFTQDLSQDLAKHGARGLDDSMVADTASSAPEVIDLLSSSDIEGQVGDEEEHVAEDEQVEDEEIEDGQADDGRYVETYKRKLDPKLGHLEALADFTEADDSVLSDRDEATTYETNELSTQQDYMAATQHEDGTIQSPFIPDSYEDDQIDSSSQQASDARLPARTSHFADKSVTQSASRSDVYSERPLGEALQSMEGGESLGATDHSLSSDDDIEQRRSNLKSPPPQSVDQEDLQDLDELGAVSPGSPARDDMSQWPPVASSHPTEIVELASSSPVPLMDTDHIADGVNETTGMSATNVAQSPAFDDLMVIDAGGDPAPKLYDVHTPRRFSVEFQVSEFASQAEIRSKTFEYDDVEQTTLPKIDEYQAIEFRRAPPAVSDDGDQIVVQSSSPPVDDTLPRHGSLHEATATFEELAIPANQDQIGSSSSIPQVNELLDEHDAHSSPIEPAQGLQLPTQVHRPVQYSSLPPTPIESQSRTDHDFSSTVDDVQRRLQSSALPHTPQLTQKESDLQVYEQPTNIQDSDIPSLMDEHTLAEQEVHEMQIEEVETIALDVGLHGDAPKGDLMDLDVSNGLGIGQSVDKALLGGSDQGIEDDVSLVEPEAQTPEIQGPAEASLHEARDDPLSGGVVDKEEHLEGTEANCVPTELQLLPKDTHAPAELRERKTTARKSLKSRLSNVPDVISAWFSPKGSGNGGLAGTTTATSVAKRASKQAPGHDVHDLTKDHQAGTEHTGSSHTSDGVLTTMAYFTSLSDLHRKLNMSSQDFHGANTVDVLAVAADSTKAPERAKGGPRDYYTIFRVMDTSLDSNTAVRVEVFRPWKAVLPVAEVGDVILLRSFTIKSRKRQPYLLSTDASAWCVWRYAEGHKEMGEDTRPVWAHKHSESHTGEVREEIKGPPVELGAEERRHADALRNWWMTAHANGRGNDSHDVEDERTHEGLTGEVAKL</sequence>
<dbReference type="PANTHER" id="PTHR14513">
    <property type="entry name" value="PROTECTION OF TELOMERES 1"/>
    <property type="match status" value="1"/>
</dbReference>
<dbReference type="CDD" id="cd04497">
    <property type="entry name" value="hPOT1_OB1_like"/>
    <property type="match status" value="1"/>
</dbReference>
<evidence type="ECO:0000313" key="8">
    <source>
        <dbReference type="Proteomes" id="UP001274830"/>
    </source>
</evidence>
<evidence type="ECO:0000256" key="3">
    <source>
        <dbReference type="ARBA" id="ARBA00022895"/>
    </source>
</evidence>
<feature type="region of interest" description="Disordered" evidence="5">
    <location>
        <begin position="650"/>
        <end position="677"/>
    </location>
</feature>
<feature type="compositionally biased region" description="Polar residues" evidence="5">
    <location>
        <begin position="1067"/>
        <end position="1079"/>
    </location>
</feature>
<feature type="compositionally biased region" description="Polar residues" evidence="5">
    <location>
        <begin position="1333"/>
        <end position="1342"/>
    </location>
</feature>
<evidence type="ECO:0000256" key="2">
    <source>
        <dbReference type="ARBA" id="ARBA00022454"/>
    </source>
</evidence>
<dbReference type="SMART" id="SM00976">
    <property type="entry name" value="Telo_bind"/>
    <property type="match status" value="1"/>
</dbReference>
<feature type="region of interest" description="Disordered" evidence="5">
    <location>
        <begin position="1066"/>
        <end position="1094"/>
    </location>
</feature>
<dbReference type="Pfam" id="PF02765">
    <property type="entry name" value="POT1"/>
    <property type="match status" value="1"/>
</dbReference>
<feature type="compositionally biased region" description="Polar residues" evidence="5">
    <location>
        <begin position="544"/>
        <end position="561"/>
    </location>
</feature>
<dbReference type="EMBL" id="JAUTXT010000001">
    <property type="protein sequence ID" value="KAK3679858.1"/>
    <property type="molecule type" value="Genomic_DNA"/>
</dbReference>
<feature type="region of interest" description="Disordered" evidence="5">
    <location>
        <begin position="1525"/>
        <end position="1549"/>
    </location>
</feature>
<protein>
    <recommendedName>
        <fullName evidence="6">Telomeric single stranded DNA binding POT1/Cdc13 domain-containing protein</fullName>
    </recommendedName>
</protein>
<feature type="region of interest" description="Disordered" evidence="5">
    <location>
        <begin position="1206"/>
        <end position="1231"/>
    </location>
</feature>
<feature type="compositionally biased region" description="Basic and acidic residues" evidence="5">
    <location>
        <begin position="1257"/>
        <end position="1269"/>
    </location>
</feature>
<keyword evidence="4" id="KW-0238">DNA-binding</keyword>
<feature type="compositionally biased region" description="Acidic residues" evidence="5">
    <location>
        <begin position="834"/>
        <end position="843"/>
    </location>
</feature>